<comment type="caution">
    <text evidence="1">The sequence shown here is derived from an EMBL/GenBank/DDBJ whole genome shotgun (WGS) entry which is preliminary data.</text>
</comment>
<dbReference type="OrthoDB" id="8118845at2759"/>
<name>A0A7D9L6D3_PARCT</name>
<reference evidence="1" key="1">
    <citation type="submission" date="2020-04" db="EMBL/GenBank/DDBJ databases">
        <authorList>
            <person name="Alioto T."/>
            <person name="Alioto T."/>
            <person name="Gomez Garrido J."/>
        </authorList>
    </citation>
    <scope>NUCLEOTIDE SEQUENCE</scope>
    <source>
        <strain evidence="1">A484AB</strain>
    </source>
</reference>
<gene>
    <name evidence="1" type="ORF">PACLA_8A016392</name>
</gene>
<dbReference type="AlphaFoldDB" id="A0A7D9L6D3"/>
<accession>A0A7D9L6D3</accession>
<organism evidence="1 2">
    <name type="scientific">Paramuricea clavata</name>
    <name type="common">Red gorgonian</name>
    <name type="synonym">Violescent sea-whip</name>
    <dbReference type="NCBI Taxonomy" id="317549"/>
    <lineage>
        <taxon>Eukaryota</taxon>
        <taxon>Metazoa</taxon>
        <taxon>Cnidaria</taxon>
        <taxon>Anthozoa</taxon>
        <taxon>Octocorallia</taxon>
        <taxon>Malacalcyonacea</taxon>
        <taxon>Plexauridae</taxon>
        <taxon>Paramuricea</taxon>
    </lineage>
</organism>
<proteinExistence type="predicted"/>
<dbReference type="Proteomes" id="UP001152795">
    <property type="component" value="Unassembled WGS sequence"/>
</dbReference>
<dbReference type="EMBL" id="CACRXK020015332">
    <property type="protein sequence ID" value="CAB4028227.1"/>
    <property type="molecule type" value="Genomic_DNA"/>
</dbReference>
<keyword evidence="2" id="KW-1185">Reference proteome</keyword>
<protein>
    <submittedName>
        <fullName evidence="1">Angiopoietin-related 3</fullName>
    </submittedName>
</protein>
<evidence type="ECO:0000313" key="2">
    <source>
        <dbReference type="Proteomes" id="UP001152795"/>
    </source>
</evidence>
<sequence>MNWRKEEHTTRESENELEKMNWRKEEHTTKRICSENELEKRKAYDERIREVEHGSFSPLVFSTAGGMGATANVVYTRIASLIAEKHGKPYSKTINWLRCRLSFSLLRSAIICL</sequence>
<evidence type="ECO:0000313" key="1">
    <source>
        <dbReference type="EMBL" id="CAB4028227.1"/>
    </source>
</evidence>